<proteinExistence type="predicted"/>
<keyword evidence="1" id="KW-0472">Membrane</keyword>
<keyword evidence="1" id="KW-1133">Transmembrane helix</keyword>
<gene>
    <name evidence="2" type="ORF">UV11_C0002G0001</name>
</gene>
<feature type="transmembrane region" description="Helical" evidence="1">
    <location>
        <begin position="82"/>
        <end position="105"/>
    </location>
</feature>
<dbReference type="AlphaFoldDB" id="A0A0G1CH05"/>
<name>A0A0G1CH05_9BACT</name>
<feature type="transmembrane region" description="Helical" evidence="1">
    <location>
        <begin position="165"/>
        <end position="191"/>
    </location>
</feature>
<keyword evidence="1" id="KW-0812">Transmembrane</keyword>
<comment type="caution">
    <text evidence="2">The sequence shown here is derived from an EMBL/GenBank/DDBJ whole genome shotgun (WGS) entry which is preliminary data.</text>
</comment>
<feature type="non-terminal residue" evidence="2">
    <location>
        <position position="1"/>
    </location>
</feature>
<protein>
    <submittedName>
        <fullName evidence="2">Uncharacterized protein</fullName>
    </submittedName>
</protein>
<reference evidence="2 3" key="1">
    <citation type="journal article" date="2015" name="Nature">
        <title>rRNA introns, odd ribosomes, and small enigmatic genomes across a large radiation of phyla.</title>
        <authorList>
            <person name="Brown C.T."/>
            <person name="Hug L.A."/>
            <person name="Thomas B.C."/>
            <person name="Sharon I."/>
            <person name="Castelle C.J."/>
            <person name="Singh A."/>
            <person name="Wilkins M.J."/>
            <person name="Williams K.H."/>
            <person name="Banfield J.F."/>
        </authorList>
    </citation>
    <scope>NUCLEOTIDE SEQUENCE [LARGE SCALE GENOMIC DNA]</scope>
</reference>
<evidence type="ECO:0000313" key="2">
    <source>
        <dbReference type="EMBL" id="KKS48848.1"/>
    </source>
</evidence>
<accession>A0A0G1CH05</accession>
<feature type="transmembrane region" description="Helical" evidence="1">
    <location>
        <begin position="135"/>
        <end position="153"/>
    </location>
</feature>
<sequence length="194" mass="21702">IINFCFYFYLFSHSCDELIIYQYCSLNTNTAVVYHEIMDVISFLFAKPVLIGLHLGFAIIGIDSFLWLAGEVLAGNPTGRRARFAAILGTLGFALSWLSGGYYYVKFYGTLVKPVIQKGLAPWAHSIIMETKEHIFLFILPLALTAIFVSFLPKEVFEENNLKRGFLSVILLLAFLALVIGLMGFIISAAARWG</sequence>
<evidence type="ECO:0000313" key="3">
    <source>
        <dbReference type="Proteomes" id="UP000034036"/>
    </source>
</evidence>
<evidence type="ECO:0000256" key="1">
    <source>
        <dbReference type="SAM" id="Phobius"/>
    </source>
</evidence>
<dbReference type="Proteomes" id="UP000034036">
    <property type="component" value="Unassembled WGS sequence"/>
</dbReference>
<dbReference type="EMBL" id="LCDF01000002">
    <property type="protein sequence ID" value="KKS48848.1"/>
    <property type="molecule type" value="Genomic_DNA"/>
</dbReference>
<feature type="transmembrane region" description="Helical" evidence="1">
    <location>
        <begin position="49"/>
        <end position="70"/>
    </location>
</feature>
<organism evidence="2 3">
    <name type="scientific">Candidatus Giovannonibacteria bacterium GW2011_GWF2_42_19</name>
    <dbReference type="NCBI Taxonomy" id="1618659"/>
    <lineage>
        <taxon>Bacteria</taxon>
        <taxon>Candidatus Giovannoniibacteriota</taxon>
    </lineage>
</organism>